<gene>
    <name evidence="1" type="ORF">UFOVP1084_28</name>
    <name evidence="2" type="ORF">UFOVP1328_50</name>
    <name evidence="3" type="ORF">UFOVP1532_18</name>
</gene>
<accession>A0A6J7XBN2</accession>
<proteinExistence type="predicted"/>
<organism evidence="3">
    <name type="scientific">uncultured Caudovirales phage</name>
    <dbReference type="NCBI Taxonomy" id="2100421"/>
    <lineage>
        <taxon>Viruses</taxon>
        <taxon>Duplodnaviria</taxon>
        <taxon>Heunggongvirae</taxon>
        <taxon>Uroviricota</taxon>
        <taxon>Caudoviricetes</taxon>
        <taxon>Peduoviridae</taxon>
        <taxon>Maltschvirus</taxon>
        <taxon>Maltschvirus maltsch</taxon>
    </lineage>
</organism>
<sequence>MNPTSQTLAVLSIAAAILNEQVVSMITAGVLILLEIALTVIRAQEFEA</sequence>
<dbReference type="EMBL" id="LR798385">
    <property type="protein sequence ID" value="CAB5228320.1"/>
    <property type="molecule type" value="Genomic_DNA"/>
</dbReference>
<dbReference type="EMBL" id="LR797042">
    <property type="protein sequence ID" value="CAB4182960.1"/>
    <property type="molecule type" value="Genomic_DNA"/>
</dbReference>
<reference evidence="3" key="1">
    <citation type="submission" date="2020-05" db="EMBL/GenBank/DDBJ databases">
        <authorList>
            <person name="Chiriac C."/>
            <person name="Salcher M."/>
            <person name="Ghai R."/>
            <person name="Kavagutti S V."/>
        </authorList>
    </citation>
    <scope>NUCLEOTIDE SEQUENCE</scope>
</reference>
<dbReference type="EMBL" id="LR797278">
    <property type="protein sequence ID" value="CAB4199509.1"/>
    <property type="molecule type" value="Genomic_DNA"/>
</dbReference>
<evidence type="ECO:0000313" key="1">
    <source>
        <dbReference type="EMBL" id="CAB4182960.1"/>
    </source>
</evidence>
<protein>
    <submittedName>
        <fullName evidence="3">Uncharacterized protein</fullName>
    </submittedName>
</protein>
<evidence type="ECO:0000313" key="3">
    <source>
        <dbReference type="EMBL" id="CAB5228320.1"/>
    </source>
</evidence>
<name>A0A6J7XBN2_9CAUD</name>
<evidence type="ECO:0000313" key="2">
    <source>
        <dbReference type="EMBL" id="CAB4199509.1"/>
    </source>
</evidence>